<evidence type="ECO:0000256" key="1">
    <source>
        <dbReference type="ARBA" id="ARBA00022490"/>
    </source>
</evidence>
<dbReference type="Gene3D" id="1.10.8.60">
    <property type="match status" value="1"/>
</dbReference>
<dbReference type="SUPFAM" id="SSF52540">
    <property type="entry name" value="P-loop containing nucleoside triphosphate hydrolases"/>
    <property type="match status" value="1"/>
</dbReference>
<dbReference type="PANTHER" id="PTHR42848:SF1">
    <property type="entry name" value="HOLLIDAY JUNCTION BRANCH MIGRATION COMPLEX SUBUNIT RUVB"/>
    <property type="match status" value="1"/>
</dbReference>
<dbReference type="CDD" id="cd00009">
    <property type="entry name" value="AAA"/>
    <property type="match status" value="1"/>
</dbReference>
<evidence type="ECO:0000256" key="5">
    <source>
        <dbReference type="ARBA" id="ARBA00022840"/>
    </source>
</evidence>
<dbReference type="Proteomes" id="UP001449582">
    <property type="component" value="Unassembled WGS sequence"/>
</dbReference>
<keyword evidence="10" id="KW-0347">Helicase</keyword>
<organism evidence="10 11">
    <name type="scientific">Ureaplasma ceti</name>
    <dbReference type="NCBI Taxonomy" id="3119530"/>
    <lineage>
        <taxon>Bacteria</taxon>
        <taxon>Bacillati</taxon>
        <taxon>Mycoplasmatota</taxon>
        <taxon>Mycoplasmoidales</taxon>
        <taxon>Mycoplasmoidaceae</taxon>
        <taxon>Ureaplasma</taxon>
    </lineage>
</organism>
<evidence type="ECO:0000259" key="9">
    <source>
        <dbReference type="SMART" id="SM00382"/>
    </source>
</evidence>
<evidence type="ECO:0000313" key="10">
    <source>
        <dbReference type="EMBL" id="GAA5414742.1"/>
    </source>
</evidence>
<evidence type="ECO:0000256" key="4">
    <source>
        <dbReference type="ARBA" id="ARBA00022801"/>
    </source>
</evidence>
<dbReference type="GO" id="GO:0004386">
    <property type="term" value="F:helicase activity"/>
    <property type="evidence" value="ECO:0007669"/>
    <property type="project" value="UniProtKB-KW"/>
</dbReference>
<accession>A0ABP9U705</accession>
<keyword evidence="7" id="KW-0233">DNA recombination</keyword>
<dbReference type="InterPro" id="IPR004605">
    <property type="entry name" value="DNA_helicase_Holl-junc_RuvB"/>
</dbReference>
<gene>
    <name evidence="10" type="primary">ruvB</name>
    <name evidence="10" type="ORF">UREOM_4530</name>
</gene>
<keyword evidence="8" id="KW-0234">DNA repair</keyword>
<keyword evidence="11" id="KW-1185">Reference proteome</keyword>
<keyword evidence="1" id="KW-0963">Cytoplasm</keyword>
<dbReference type="Gene3D" id="3.40.50.300">
    <property type="entry name" value="P-loop containing nucleotide triphosphate hydrolases"/>
    <property type="match status" value="1"/>
</dbReference>
<evidence type="ECO:0000256" key="6">
    <source>
        <dbReference type="ARBA" id="ARBA00023125"/>
    </source>
</evidence>
<dbReference type="SMART" id="SM00382">
    <property type="entry name" value="AAA"/>
    <property type="match status" value="1"/>
</dbReference>
<dbReference type="SUPFAM" id="SSF46785">
    <property type="entry name" value="Winged helix' DNA-binding domain"/>
    <property type="match status" value="1"/>
</dbReference>
<keyword evidence="5" id="KW-0067">ATP-binding</keyword>
<keyword evidence="4" id="KW-0378">Hydrolase</keyword>
<dbReference type="InterPro" id="IPR036390">
    <property type="entry name" value="WH_DNA-bd_sf"/>
</dbReference>
<dbReference type="NCBIfam" id="NF000868">
    <property type="entry name" value="PRK00080.1"/>
    <property type="match status" value="1"/>
</dbReference>
<feature type="domain" description="AAA+ ATPase" evidence="9">
    <location>
        <begin position="37"/>
        <end position="168"/>
    </location>
</feature>
<name>A0ABP9U705_9BACT</name>
<evidence type="ECO:0000256" key="7">
    <source>
        <dbReference type="ARBA" id="ARBA00023172"/>
    </source>
</evidence>
<evidence type="ECO:0000256" key="8">
    <source>
        <dbReference type="ARBA" id="ARBA00023204"/>
    </source>
</evidence>
<dbReference type="InterPro" id="IPR027417">
    <property type="entry name" value="P-loop_NTPase"/>
</dbReference>
<dbReference type="EMBL" id="BAABQM010000003">
    <property type="protein sequence ID" value="GAA5414742.1"/>
    <property type="molecule type" value="Genomic_DNA"/>
</dbReference>
<evidence type="ECO:0000313" key="11">
    <source>
        <dbReference type="Proteomes" id="UP001449582"/>
    </source>
</evidence>
<dbReference type="InterPro" id="IPR036388">
    <property type="entry name" value="WH-like_DNA-bd_sf"/>
</dbReference>
<proteinExistence type="predicted"/>
<evidence type="ECO:0000256" key="2">
    <source>
        <dbReference type="ARBA" id="ARBA00022741"/>
    </source>
</evidence>
<sequence>MNVANLRPNSFEEFVGKDEIKESLKIYINAALQQKKTLDHLLFYGYAGNGKTSLAGIVAKELNKKIHYIQGPTIKHPSDVLDIISMLEEGDIIFVDEIHNVEHKCLELFYSILEDFVVDIKIGKDLNSMYNRLQVPKFTFIASTTNLGKLPEAFIERFPIKFYFDTYKNEEIFLILKRLNLFNKELLEDSELQTLAHSSKGNPRIAINLYRRFFDYRFLYPDWLAEKILNSIGIFNDGLEKLDLNYLRVIYNNFGKPIGIKTISQSLSVDQKTIESKIEPFLLKRGYIMKKTNGRILTSKGFEIVSPLLNEI</sequence>
<dbReference type="InterPro" id="IPR008824">
    <property type="entry name" value="RuvB-like_N"/>
</dbReference>
<keyword evidence="2" id="KW-0547">Nucleotide-binding</keyword>
<dbReference type="InterPro" id="IPR008823">
    <property type="entry name" value="RuvB_wg_C"/>
</dbReference>
<protein>
    <submittedName>
        <fullName evidence="10">Holliday junction branch migration DNA helicase RuvB</fullName>
    </submittedName>
</protein>
<reference evidence="10" key="1">
    <citation type="submission" date="2024-02" db="EMBL/GenBank/DDBJ databases">
        <title>Draft genome sequence of new strains in genus Ureaplasma.</title>
        <authorList>
            <person name="Nakajima Y."/>
            <person name="Segawa T."/>
        </authorList>
    </citation>
    <scope>NUCLEOTIDE SEQUENCE [LARGE SCALE GENOMIC DNA]</scope>
    <source>
        <strain evidence="10">OM1</strain>
    </source>
</reference>
<dbReference type="Pfam" id="PF05496">
    <property type="entry name" value="RuvB_N"/>
    <property type="match status" value="1"/>
</dbReference>
<keyword evidence="3" id="KW-0227">DNA damage</keyword>
<dbReference type="PANTHER" id="PTHR42848">
    <property type="match status" value="1"/>
</dbReference>
<dbReference type="Gene3D" id="1.10.10.10">
    <property type="entry name" value="Winged helix-like DNA-binding domain superfamily/Winged helix DNA-binding domain"/>
    <property type="match status" value="1"/>
</dbReference>
<dbReference type="InterPro" id="IPR003593">
    <property type="entry name" value="AAA+_ATPase"/>
</dbReference>
<comment type="caution">
    <text evidence="10">The sequence shown here is derived from an EMBL/GenBank/DDBJ whole genome shotgun (WGS) entry which is preliminary data.</text>
</comment>
<evidence type="ECO:0000256" key="3">
    <source>
        <dbReference type="ARBA" id="ARBA00022763"/>
    </source>
</evidence>
<dbReference type="RefSeq" id="WP_353289903.1">
    <property type="nucleotide sequence ID" value="NZ_BAABQM010000003.1"/>
</dbReference>
<dbReference type="Pfam" id="PF05491">
    <property type="entry name" value="WHD_RuvB"/>
    <property type="match status" value="1"/>
</dbReference>
<keyword evidence="6" id="KW-0238">DNA-binding</keyword>